<dbReference type="InterPro" id="IPR058625">
    <property type="entry name" value="MdtA-like_BSH"/>
</dbReference>
<keyword evidence="7" id="KW-1185">Reference proteome</keyword>
<dbReference type="Gene3D" id="2.40.30.170">
    <property type="match status" value="1"/>
</dbReference>
<dbReference type="SUPFAM" id="SSF111369">
    <property type="entry name" value="HlyD-like secretion proteins"/>
    <property type="match status" value="1"/>
</dbReference>
<protein>
    <submittedName>
        <fullName evidence="6">Efflux transporter, RND family, MFP subunit</fullName>
    </submittedName>
</protein>
<dbReference type="PANTHER" id="PTHR30158:SF23">
    <property type="entry name" value="MULTIDRUG RESISTANCE PROTEIN MEXA"/>
    <property type="match status" value="1"/>
</dbReference>
<evidence type="ECO:0000259" key="4">
    <source>
        <dbReference type="Pfam" id="PF25917"/>
    </source>
</evidence>
<name>G0J704_CYCMS</name>
<dbReference type="NCBIfam" id="TIGR01730">
    <property type="entry name" value="RND_mfp"/>
    <property type="match status" value="1"/>
</dbReference>
<dbReference type="Pfam" id="PF25944">
    <property type="entry name" value="Beta-barrel_RND"/>
    <property type="match status" value="1"/>
</dbReference>
<dbReference type="Pfam" id="PF25917">
    <property type="entry name" value="BSH_RND"/>
    <property type="match status" value="1"/>
</dbReference>
<sequence>MLNTNQWFRSSFLEYRTIITLLYLAGIAFTSVSCSEGNGKGKKNAEVLEVPVFTLSPKSIEVPQTYVCDLQAIQFVEVRSKVEGFVENIYVDEGESVKKGQPLFQLSSAEYNELVNSAQAKLMQAKAEEKSASLEVERLKVLVDKKIYSQSELELAQSKKEMAQSAILEAQSMLKNAQVGLSYTTVKAPFDGIVDRIPYKTGSLVKSGDLLTNITDISEIFAYYRITENEYLEFMRGELDKESDNEEMNQQVTETLQKEQEEISLIMSDGVVYPYKGKLETMEADFEQGTGSIALRVRFPNPDQLIKHGASGKVQMKSMLNDVYLIPQKSTFEIQEYNYVYLVDSENKVNVRSFRPLGRHGLFYIAQDFNPNDKVVLEGIQLLKDDVTVKTNPVGEEEIYKSLDISL</sequence>
<gene>
    <name evidence="6" type="ordered locus">Cycma_3167</name>
</gene>
<feature type="domain" description="Multidrug resistance protein MdtA-like beta-barrel" evidence="5">
    <location>
        <begin position="257"/>
        <end position="317"/>
    </location>
</feature>
<evidence type="ECO:0000259" key="3">
    <source>
        <dbReference type="Pfam" id="PF25876"/>
    </source>
</evidence>
<dbReference type="Pfam" id="PF25876">
    <property type="entry name" value="HH_MFP_RND"/>
    <property type="match status" value="1"/>
</dbReference>
<dbReference type="GO" id="GO:0030313">
    <property type="term" value="C:cell envelope"/>
    <property type="evidence" value="ECO:0007669"/>
    <property type="project" value="UniProtKB-SubCell"/>
</dbReference>
<accession>G0J704</accession>
<reference evidence="7" key="1">
    <citation type="submission" date="2011-07" db="EMBL/GenBank/DDBJ databases">
        <title>The complete genome of Cyclobacterium marinum DSM 745.</title>
        <authorList>
            <person name="Lucas S."/>
            <person name="Han J."/>
            <person name="Lapidus A."/>
            <person name="Bruce D."/>
            <person name="Goodwin L."/>
            <person name="Pitluck S."/>
            <person name="Peters L."/>
            <person name="Kyrpides N."/>
            <person name="Mavromatis K."/>
            <person name="Ivanova N."/>
            <person name="Ovchinnikova G."/>
            <person name="Chertkov O."/>
            <person name="Detter J.C."/>
            <person name="Tapia R."/>
            <person name="Han C."/>
            <person name="Land M."/>
            <person name="Hauser L."/>
            <person name="Markowitz V."/>
            <person name="Cheng J.-F."/>
            <person name="Hugenholtz P."/>
            <person name="Woyke T."/>
            <person name="Wu D."/>
            <person name="Tindall B."/>
            <person name="Schuetze A."/>
            <person name="Brambilla E."/>
            <person name="Klenk H.-P."/>
            <person name="Eisen J.A."/>
        </authorList>
    </citation>
    <scope>NUCLEOTIDE SEQUENCE [LARGE SCALE GENOMIC DNA]</scope>
    <source>
        <strain evidence="7">ATCC 25205 / DSM 745 / LMG 13164 / NCIMB 1802</strain>
    </source>
</reference>
<dbReference type="HOGENOM" id="CLU_018816_2_1_10"/>
<dbReference type="GO" id="GO:0022857">
    <property type="term" value="F:transmembrane transporter activity"/>
    <property type="evidence" value="ECO:0007669"/>
    <property type="project" value="InterPro"/>
</dbReference>
<evidence type="ECO:0000256" key="2">
    <source>
        <dbReference type="SAM" id="Coils"/>
    </source>
</evidence>
<dbReference type="Gene3D" id="1.10.287.470">
    <property type="entry name" value="Helix hairpin bin"/>
    <property type="match status" value="1"/>
</dbReference>
<feature type="domain" description="Multidrug resistance protein MdtA-like barrel-sandwich hybrid" evidence="4">
    <location>
        <begin position="76"/>
        <end position="215"/>
    </location>
</feature>
<dbReference type="EMBL" id="CP002955">
    <property type="protein sequence ID" value="AEL26895.1"/>
    <property type="molecule type" value="Genomic_DNA"/>
</dbReference>
<comment type="similarity">
    <text evidence="1">Belongs to the membrane fusion protein (MFP) (TC 8.A.1) family.</text>
</comment>
<proteinExistence type="inferred from homology"/>
<dbReference type="AlphaFoldDB" id="G0J704"/>
<evidence type="ECO:0000256" key="1">
    <source>
        <dbReference type="ARBA" id="ARBA00009477"/>
    </source>
</evidence>
<dbReference type="GO" id="GO:0005886">
    <property type="term" value="C:plasma membrane"/>
    <property type="evidence" value="ECO:0007669"/>
    <property type="project" value="TreeGrafter"/>
</dbReference>
<dbReference type="PANTHER" id="PTHR30158">
    <property type="entry name" value="ACRA/E-RELATED COMPONENT OF DRUG EFFLUX TRANSPORTER"/>
    <property type="match status" value="1"/>
</dbReference>
<evidence type="ECO:0000313" key="7">
    <source>
        <dbReference type="Proteomes" id="UP000001635"/>
    </source>
</evidence>
<dbReference type="STRING" id="880070.Cycma_3167"/>
<dbReference type="OrthoDB" id="9801814at2"/>
<dbReference type="GO" id="GO:0046677">
    <property type="term" value="P:response to antibiotic"/>
    <property type="evidence" value="ECO:0007669"/>
    <property type="project" value="TreeGrafter"/>
</dbReference>
<dbReference type="Gene3D" id="2.40.420.20">
    <property type="match status" value="1"/>
</dbReference>
<dbReference type="InterPro" id="IPR058626">
    <property type="entry name" value="MdtA-like_b-barrel"/>
</dbReference>
<dbReference type="KEGG" id="cmr:Cycma_3167"/>
<dbReference type="eggNOG" id="COG0845">
    <property type="taxonomic scope" value="Bacteria"/>
</dbReference>
<dbReference type="Gene3D" id="2.40.50.100">
    <property type="match status" value="1"/>
</dbReference>
<keyword evidence="2" id="KW-0175">Coiled coil</keyword>
<dbReference type="InterPro" id="IPR058624">
    <property type="entry name" value="MdtA-like_HH"/>
</dbReference>
<evidence type="ECO:0000259" key="5">
    <source>
        <dbReference type="Pfam" id="PF25944"/>
    </source>
</evidence>
<feature type="domain" description="Multidrug resistance protein MdtA-like alpha-helical hairpin" evidence="3">
    <location>
        <begin position="116"/>
        <end position="184"/>
    </location>
</feature>
<dbReference type="Proteomes" id="UP000001635">
    <property type="component" value="Chromosome"/>
</dbReference>
<dbReference type="RefSeq" id="WP_014021185.1">
    <property type="nucleotide sequence ID" value="NC_015914.1"/>
</dbReference>
<organism evidence="6 7">
    <name type="scientific">Cyclobacterium marinum (strain ATCC 25205 / DSM 745 / LMG 13164 / NCIMB 1802)</name>
    <name type="common">Flectobacillus marinus</name>
    <dbReference type="NCBI Taxonomy" id="880070"/>
    <lineage>
        <taxon>Bacteria</taxon>
        <taxon>Pseudomonadati</taxon>
        <taxon>Bacteroidota</taxon>
        <taxon>Cytophagia</taxon>
        <taxon>Cytophagales</taxon>
        <taxon>Cyclobacteriaceae</taxon>
        <taxon>Cyclobacterium</taxon>
    </lineage>
</organism>
<evidence type="ECO:0000313" key="6">
    <source>
        <dbReference type="EMBL" id="AEL26895.1"/>
    </source>
</evidence>
<feature type="coiled-coil region" evidence="2">
    <location>
        <begin position="108"/>
        <end position="135"/>
    </location>
</feature>
<dbReference type="InterPro" id="IPR006143">
    <property type="entry name" value="RND_pump_MFP"/>
</dbReference>